<organism evidence="1 2">
    <name type="scientific">Halorubrum ezzemoulense</name>
    <name type="common">Halorubrum chaoviator</name>
    <dbReference type="NCBI Taxonomy" id="337243"/>
    <lineage>
        <taxon>Archaea</taxon>
        <taxon>Methanobacteriati</taxon>
        <taxon>Methanobacteriota</taxon>
        <taxon>Stenosarchaea group</taxon>
        <taxon>Halobacteria</taxon>
        <taxon>Halobacteriales</taxon>
        <taxon>Haloferacaceae</taxon>
        <taxon>Halorubrum</taxon>
    </lineage>
</organism>
<name>A0A238Z3P0_HALEZ</name>
<gene>
    <name evidence="1" type="ORF">SAMN06266787_1267</name>
</gene>
<protein>
    <submittedName>
        <fullName evidence="1">Uncharacterized protein</fullName>
    </submittedName>
</protein>
<evidence type="ECO:0000313" key="1">
    <source>
        <dbReference type="EMBL" id="SNR77608.1"/>
    </source>
</evidence>
<sequence length="32" mass="3763">MTDTHKLEELSWPAVEQYITGRGGFMKLQHQM</sequence>
<accession>A0A238Z3P0</accession>
<reference evidence="1 2" key="1">
    <citation type="submission" date="2017-06" db="EMBL/GenBank/DDBJ databases">
        <authorList>
            <person name="Kim H.J."/>
            <person name="Triplett B.A."/>
        </authorList>
    </citation>
    <scope>NUCLEOTIDE SEQUENCE [LARGE SCALE GENOMIC DNA]</scope>
    <source>
        <strain evidence="1 2">DSM 19316</strain>
    </source>
</reference>
<dbReference type="EMBL" id="FZNK01000026">
    <property type="protein sequence ID" value="SNR77608.1"/>
    <property type="molecule type" value="Genomic_DNA"/>
</dbReference>
<evidence type="ECO:0000313" key="2">
    <source>
        <dbReference type="Proteomes" id="UP000198297"/>
    </source>
</evidence>
<dbReference type="Proteomes" id="UP000198297">
    <property type="component" value="Unassembled WGS sequence"/>
</dbReference>
<proteinExistence type="predicted"/>
<dbReference type="AlphaFoldDB" id="A0A238Z3P0"/>